<reference evidence="2" key="2">
    <citation type="submission" date="2025-08" db="UniProtKB">
        <authorList>
            <consortium name="Ensembl"/>
        </authorList>
    </citation>
    <scope>IDENTIFICATION</scope>
</reference>
<proteinExistence type="predicted"/>
<evidence type="ECO:0000256" key="1">
    <source>
        <dbReference type="SAM" id="MobiDB-lite"/>
    </source>
</evidence>
<reference evidence="2" key="1">
    <citation type="submission" date="2018-10" db="EMBL/GenBank/DDBJ databases">
        <title>De novo assembly of a Great Dane genome.</title>
        <authorList>
            <person name="Kidd J.M."/>
            <person name="Pendleton A.L."/>
            <person name="Shen F."/>
            <person name="Emery S."/>
        </authorList>
    </citation>
    <scope>NUCLEOTIDE SEQUENCE [LARGE SCALE GENOMIC DNA]</scope>
    <source>
        <strain evidence="2">Great Dane</strain>
    </source>
</reference>
<evidence type="ECO:0000313" key="2">
    <source>
        <dbReference type="Ensembl" id="ENSCAFP00040026629.1"/>
    </source>
</evidence>
<feature type="compositionally biased region" description="Gly residues" evidence="1">
    <location>
        <begin position="26"/>
        <end position="35"/>
    </location>
</feature>
<dbReference type="Proteomes" id="UP000694542">
    <property type="component" value="Chromosome 6"/>
</dbReference>
<evidence type="ECO:0000313" key="3">
    <source>
        <dbReference type="Proteomes" id="UP000694542"/>
    </source>
</evidence>
<dbReference type="AlphaFoldDB" id="A0A8C0STF7"/>
<feature type="region of interest" description="Disordered" evidence="1">
    <location>
        <begin position="24"/>
        <end position="104"/>
    </location>
</feature>
<name>A0A8C0STF7_CANLF</name>
<sequence>MLAKSSTRPVGLPWASCVWKTSLRGAAGGAGGAGGLPNHTSSNPSTPAPPVLFTRRGRRPGAGPWGRDPRGGPGLGLPAARRAPLEGEGEGEGAGARSGHSQTL</sequence>
<dbReference type="Ensembl" id="ENSCAFT00040030635.1">
    <property type="protein sequence ID" value="ENSCAFP00040026629.1"/>
    <property type="gene ID" value="ENSCAFG00040016587.1"/>
</dbReference>
<protein>
    <submittedName>
        <fullName evidence="2">Uncharacterized protein</fullName>
    </submittedName>
</protein>
<accession>A0A8C0STF7</accession>
<organism evidence="2 3">
    <name type="scientific">Canis lupus familiaris</name>
    <name type="common">Dog</name>
    <name type="synonym">Canis familiaris</name>
    <dbReference type="NCBI Taxonomy" id="9615"/>
    <lineage>
        <taxon>Eukaryota</taxon>
        <taxon>Metazoa</taxon>
        <taxon>Chordata</taxon>
        <taxon>Craniata</taxon>
        <taxon>Vertebrata</taxon>
        <taxon>Euteleostomi</taxon>
        <taxon>Mammalia</taxon>
        <taxon>Eutheria</taxon>
        <taxon>Laurasiatheria</taxon>
        <taxon>Carnivora</taxon>
        <taxon>Caniformia</taxon>
        <taxon>Canidae</taxon>
        <taxon>Canis</taxon>
    </lineage>
</organism>